<evidence type="ECO:0000313" key="7">
    <source>
        <dbReference type="EMBL" id="ERN12696.1"/>
    </source>
</evidence>
<dbReference type="AlphaFoldDB" id="W1PXT7"/>
<dbReference type="Gramene" id="ERN12696">
    <property type="protein sequence ID" value="ERN12696"/>
    <property type="gene ID" value="AMTR_s00025p00249370"/>
</dbReference>
<keyword evidence="6" id="KW-0443">Lipid metabolism</keyword>
<dbReference type="CDD" id="cd06558">
    <property type="entry name" value="crotonase-like"/>
    <property type="match status" value="1"/>
</dbReference>
<evidence type="ECO:0000256" key="6">
    <source>
        <dbReference type="ARBA" id="ARBA00023098"/>
    </source>
</evidence>
<dbReference type="EC" id="5.3.3.8" evidence="5"/>
<comment type="catalytic activity">
    <reaction evidence="2">
        <text>a (3E)-enoyl-CoA = a 4-saturated (2E)-enoyl-CoA</text>
        <dbReference type="Rhea" id="RHEA:45228"/>
        <dbReference type="ChEBI" id="CHEBI:58521"/>
        <dbReference type="ChEBI" id="CHEBI:85097"/>
        <dbReference type="EC" id="5.3.3.8"/>
    </reaction>
</comment>
<evidence type="ECO:0000256" key="4">
    <source>
        <dbReference type="ARBA" id="ARBA00005254"/>
    </source>
</evidence>
<keyword evidence="8" id="KW-1185">Reference proteome</keyword>
<dbReference type="Pfam" id="PF00378">
    <property type="entry name" value="ECH_1"/>
    <property type="match status" value="1"/>
</dbReference>
<organism evidence="7 8">
    <name type="scientific">Amborella trichopoda</name>
    <dbReference type="NCBI Taxonomy" id="13333"/>
    <lineage>
        <taxon>Eukaryota</taxon>
        <taxon>Viridiplantae</taxon>
        <taxon>Streptophyta</taxon>
        <taxon>Embryophyta</taxon>
        <taxon>Tracheophyta</taxon>
        <taxon>Spermatophyta</taxon>
        <taxon>Magnoliopsida</taxon>
        <taxon>Amborellales</taxon>
        <taxon>Amborellaceae</taxon>
        <taxon>Amborella</taxon>
    </lineage>
</organism>
<dbReference type="PANTHER" id="PTHR11941:SF75">
    <property type="entry name" value="ENOYL-COA HYDRATASE_ISOMERASE FAMILY PROTEIN"/>
    <property type="match status" value="1"/>
</dbReference>
<proteinExistence type="inferred from homology"/>
<dbReference type="GO" id="GO:0004165">
    <property type="term" value="F:delta(3)-delta(2)-enoyl-CoA isomerase activity"/>
    <property type="evidence" value="ECO:0000318"/>
    <property type="project" value="GO_Central"/>
</dbReference>
<evidence type="ECO:0000256" key="5">
    <source>
        <dbReference type="ARBA" id="ARBA00012064"/>
    </source>
</evidence>
<dbReference type="Proteomes" id="UP000017836">
    <property type="component" value="Unassembled WGS sequence"/>
</dbReference>
<dbReference type="PANTHER" id="PTHR11941">
    <property type="entry name" value="ENOYL-COA HYDRATASE-RELATED"/>
    <property type="match status" value="1"/>
</dbReference>
<evidence type="ECO:0000256" key="1">
    <source>
        <dbReference type="ARBA" id="ARBA00000452"/>
    </source>
</evidence>
<sequence length="258" mass="27961">MGSLNNTDSTSCTLERRGRVFILRLTSANPNDEHRLTPRLLSDILAALDAVDSHPDAAALITASHGKFFTNGLHLSWANQKRSSRLPKLLALFERVALRLLNLGIPTIAAVQGHAAGAGFLLAMAHDYRFMRSDRGFLYCAAVDAGVALPEGSVTLLREKMGGRALRDAVLRGEKYTATRAEGLGLVDWKGEGEEGVLEAALAEAEVLVGREWERGVYRALRKGMYGEAMDKLEEGVAMAKAKVVGKIGEDDDDDDDL</sequence>
<name>W1PXT7_AMBTC</name>
<evidence type="ECO:0000256" key="2">
    <source>
        <dbReference type="ARBA" id="ARBA00000765"/>
    </source>
</evidence>
<dbReference type="OrthoDB" id="410701at2759"/>
<dbReference type="SUPFAM" id="SSF52096">
    <property type="entry name" value="ClpP/crotonase"/>
    <property type="match status" value="1"/>
</dbReference>
<dbReference type="EMBL" id="KI392614">
    <property type="protein sequence ID" value="ERN12696.1"/>
    <property type="molecule type" value="Genomic_DNA"/>
</dbReference>
<dbReference type="HOGENOM" id="CLU_009834_3_2_1"/>
<dbReference type="InterPro" id="IPR001753">
    <property type="entry name" value="Enoyl-CoA_hydra/iso"/>
</dbReference>
<gene>
    <name evidence="7" type="ORF">AMTR_s00025p00249370</name>
</gene>
<comment type="catalytic activity">
    <reaction evidence="1">
        <text>a (3Z)-enoyl-CoA = a 4-saturated (2E)-enoyl-CoA</text>
        <dbReference type="Rhea" id="RHEA:45900"/>
        <dbReference type="ChEBI" id="CHEBI:85097"/>
        <dbReference type="ChEBI" id="CHEBI:85489"/>
        <dbReference type="EC" id="5.3.3.8"/>
    </reaction>
</comment>
<dbReference type="OMA" id="MCSLERH"/>
<dbReference type="GO" id="GO:0006635">
    <property type="term" value="P:fatty acid beta-oxidation"/>
    <property type="evidence" value="ECO:0000318"/>
    <property type="project" value="GO_Central"/>
</dbReference>
<evidence type="ECO:0000256" key="3">
    <source>
        <dbReference type="ARBA" id="ARBA00005005"/>
    </source>
</evidence>
<dbReference type="Gene3D" id="3.90.226.10">
    <property type="entry name" value="2-enoyl-CoA Hydratase, Chain A, domain 1"/>
    <property type="match status" value="1"/>
</dbReference>
<dbReference type="STRING" id="13333.W1PXT7"/>
<dbReference type="InterPro" id="IPR029045">
    <property type="entry name" value="ClpP/crotonase-like_dom_sf"/>
</dbReference>
<evidence type="ECO:0000313" key="8">
    <source>
        <dbReference type="Proteomes" id="UP000017836"/>
    </source>
</evidence>
<accession>W1PXT7</accession>
<protein>
    <recommendedName>
        <fullName evidence="5">Delta(3)-Delta(2)-enoyl-CoA isomerase</fullName>
        <ecNumber evidence="5">5.3.3.8</ecNumber>
    </recommendedName>
</protein>
<dbReference type="FunFam" id="3.90.226.10:FF:000049">
    <property type="entry name" value="Enoyl-CoA delta isomerase 3"/>
    <property type="match status" value="1"/>
</dbReference>
<reference evidence="8" key="1">
    <citation type="journal article" date="2013" name="Science">
        <title>The Amborella genome and the evolution of flowering plants.</title>
        <authorList>
            <consortium name="Amborella Genome Project"/>
        </authorList>
    </citation>
    <scope>NUCLEOTIDE SEQUENCE [LARGE SCALE GENOMIC DNA]</scope>
</reference>
<comment type="pathway">
    <text evidence="3">Lipid metabolism; fatty acid beta-oxidation.</text>
</comment>
<comment type="similarity">
    <text evidence="4">Belongs to the enoyl-CoA hydratase/isomerase family.</text>
</comment>
<dbReference type="KEGG" id="atr:18440917"/>
<dbReference type="eggNOG" id="ENOG502S297">
    <property type="taxonomic scope" value="Eukaryota"/>
</dbReference>